<sequence>MLMVKEIEEMIKTYEKYSDDYVIAEFLEQLYDIRSNILKQG</sequence>
<gene>
    <name evidence="1" type="ORF">HLVA_15870</name>
</gene>
<dbReference type="KEGG" id="haby:HLVA_15870"/>
<keyword evidence="2" id="KW-1185">Reference proteome</keyword>
<dbReference type="RefSeq" id="WP_307903864.1">
    <property type="nucleotide sequence ID" value="NZ_AP027059.1"/>
</dbReference>
<name>A0AAU9D8T2_9FUSO</name>
<dbReference type="EMBL" id="AP027059">
    <property type="protein sequence ID" value="BDU51018.1"/>
    <property type="molecule type" value="Genomic_DNA"/>
</dbReference>
<accession>A0AAU9D8T2</accession>
<evidence type="ECO:0000313" key="1">
    <source>
        <dbReference type="EMBL" id="BDU51018.1"/>
    </source>
</evidence>
<dbReference type="AlphaFoldDB" id="A0AAU9D8T2"/>
<protein>
    <recommendedName>
        <fullName evidence="3">Sporulation histidine kinase inhibitor Sda</fullName>
    </recommendedName>
</protein>
<reference evidence="1 2" key="1">
    <citation type="submission" date="2022-11" db="EMBL/GenBank/DDBJ databases">
        <title>Haliovirga abyssi gen. nov., sp. nov., a mesophilic fermentative bacterium isolated from the Iheya North hydrothermal field and the proposal of Haliovirgaceae fam. nov.</title>
        <authorList>
            <person name="Miyazaki U."/>
            <person name="Tame A."/>
            <person name="Miyazaki J."/>
            <person name="Takai K."/>
            <person name="Sawayama S."/>
            <person name="Kitajima M."/>
            <person name="Okamoto A."/>
            <person name="Nakagawa S."/>
        </authorList>
    </citation>
    <scope>NUCLEOTIDE SEQUENCE [LARGE SCALE GENOMIC DNA]</scope>
    <source>
        <strain evidence="1 2">IC12</strain>
    </source>
</reference>
<dbReference type="Proteomes" id="UP001321582">
    <property type="component" value="Chromosome"/>
</dbReference>
<evidence type="ECO:0000313" key="2">
    <source>
        <dbReference type="Proteomes" id="UP001321582"/>
    </source>
</evidence>
<evidence type="ECO:0008006" key="3">
    <source>
        <dbReference type="Google" id="ProtNLM"/>
    </source>
</evidence>
<proteinExistence type="predicted"/>
<organism evidence="1 2">
    <name type="scientific">Haliovirga abyssi</name>
    <dbReference type="NCBI Taxonomy" id="2996794"/>
    <lineage>
        <taxon>Bacteria</taxon>
        <taxon>Fusobacteriati</taxon>
        <taxon>Fusobacteriota</taxon>
        <taxon>Fusobacteriia</taxon>
        <taxon>Fusobacteriales</taxon>
        <taxon>Haliovirgaceae</taxon>
        <taxon>Haliovirga</taxon>
    </lineage>
</organism>